<evidence type="ECO:0000256" key="10">
    <source>
        <dbReference type="SAM" id="Phobius"/>
    </source>
</evidence>
<dbReference type="Gene3D" id="3.90.70.10">
    <property type="entry name" value="Cysteine proteinases"/>
    <property type="match status" value="1"/>
</dbReference>
<keyword evidence="4" id="KW-0645">Protease</keyword>
<dbReference type="PROSITE" id="PS50929">
    <property type="entry name" value="ABC_TM1F"/>
    <property type="match status" value="1"/>
</dbReference>
<keyword evidence="4" id="KW-0378">Hydrolase</keyword>
<feature type="domain" description="Peptidase C39" evidence="13">
    <location>
        <begin position="4"/>
        <end position="124"/>
    </location>
</feature>
<dbReference type="CDD" id="cd03228">
    <property type="entry name" value="ABCC_MRP_Like"/>
    <property type="match status" value="1"/>
</dbReference>
<dbReference type="CDD" id="cd07346">
    <property type="entry name" value="ABC_6TM_exporters"/>
    <property type="match status" value="1"/>
</dbReference>
<dbReference type="InterPro" id="IPR039421">
    <property type="entry name" value="Type_1_exporter"/>
</dbReference>
<dbReference type="PROSITE" id="PS50990">
    <property type="entry name" value="PEPTIDASE_C39"/>
    <property type="match status" value="1"/>
</dbReference>
<dbReference type="InterPro" id="IPR017871">
    <property type="entry name" value="ABC_transporter-like_CS"/>
</dbReference>
<feature type="transmembrane region" description="Helical" evidence="10">
    <location>
        <begin position="163"/>
        <end position="185"/>
    </location>
</feature>
<dbReference type="Pfam" id="PF00664">
    <property type="entry name" value="ABC_membrane"/>
    <property type="match status" value="1"/>
</dbReference>
<evidence type="ECO:0000256" key="6">
    <source>
        <dbReference type="ARBA" id="ARBA00022927"/>
    </source>
</evidence>
<feature type="domain" description="ABC transmembrane type-1" evidence="12">
    <location>
        <begin position="163"/>
        <end position="440"/>
    </location>
</feature>
<feature type="transmembrane region" description="Helical" evidence="10">
    <location>
        <begin position="197"/>
        <end position="225"/>
    </location>
</feature>
<feature type="domain" description="ABC transporter" evidence="11">
    <location>
        <begin position="477"/>
        <end position="685"/>
    </location>
</feature>
<dbReference type="PANTHER" id="PTHR24221">
    <property type="entry name" value="ATP-BINDING CASSETTE SUB-FAMILY B"/>
    <property type="match status" value="1"/>
</dbReference>
<proteinExistence type="predicted"/>
<keyword evidence="4" id="KW-0788">Thiol protease</keyword>
<evidence type="ECO:0000256" key="2">
    <source>
        <dbReference type="ARBA" id="ARBA00022692"/>
    </source>
</evidence>
<keyword evidence="15" id="KW-1185">Reference proteome</keyword>
<feature type="transmembrane region" description="Helical" evidence="10">
    <location>
        <begin position="383"/>
        <end position="404"/>
    </location>
</feature>
<dbReference type="InterPro" id="IPR011527">
    <property type="entry name" value="ABC1_TM_dom"/>
</dbReference>
<dbReference type="Proteomes" id="UP000186781">
    <property type="component" value="Unassembled WGS sequence"/>
</dbReference>
<reference evidence="14 15" key="1">
    <citation type="submission" date="2016-12" db="EMBL/GenBank/DDBJ databases">
        <title>Genomic comparison of strains in the 'Actinomyces naeslundii' group.</title>
        <authorList>
            <person name="Mughal S.R."/>
            <person name="Do T."/>
            <person name="Gilbert S.C."/>
            <person name="Witherden E.A."/>
            <person name="Didelot X."/>
            <person name="Beighton D."/>
        </authorList>
    </citation>
    <scope>NUCLEOTIDE SEQUENCE [LARGE SCALE GENOMIC DNA]</scope>
    <source>
        <strain evidence="14 15">WE6B-3</strain>
    </source>
</reference>
<keyword evidence="7 10" id="KW-1133">Transmembrane helix</keyword>
<dbReference type="PROSITE" id="PS00211">
    <property type="entry name" value="ABC_TRANSPORTER_1"/>
    <property type="match status" value="1"/>
</dbReference>
<dbReference type="EMBL" id="MSKX01000039">
    <property type="protein sequence ID" value="OLO80767.1"/>
    <property type="molecule type" value="Genomic_DNA"/>
</dbReference>
<keyword evidence="6" id="KW-0653">Protein transport</keyword>
<evidence type="ECO:0000259" key="13">
    <source>
        <dbReference type="PROSITE" id="PS50990"/>
    </source>
</evidence>
<keyword evidence="2 10" id="KW-0812">Transmembrane</keyword>
<keyword evidence="6" id="KW-0813">Transport</keyword>
<comment type="subcellular location">
    <subcellularLocation>
        <location evidence="1">Cell membrane</location>
        <topology evidence="1">Multi-pass membrane protein</topology>
    </subcellularLocation>
</comment>
<keyword evidence="5" id="KW-0067">ATP-binding</keyword>
<name>A0ABX3EVV8_ACTNA</name>
<dbReference type="InterPro" id="IPR003593">
    <property type="entry name" value="AAA+_ATPase"/>
</dbReference>
<dbReference type="Pfam" id="PF00005">
    <property type="entry name" value="ABC_tran"/>
    <property type="match status" value="1"/>
</dbReference>
<evidence type="ECO:0000256" key="1">
    <source>
        <dbReference type="ARBA" id="ARBA00004651"/>
    </source>
</evidence>
<keyword evidence="9" id="KW-0080">Bacteriocin transport</keyword>
<feature type="transmembrane region" description="Helical" evidence="10">
    <location>
        <begin position="268"/>
        <end position="293"/>
    </location>
</feature>
<dbReference type="SUPFAM" id="SSF52540">
    <property type="entry name" value="P-loop containing nucleoside triphosphate hydrolases"/>
    <property type="match status" value="1"/>
</dbReference>
<evidence type="ECO:0000259" key="11">
    <source>
        <dbReference type="PROSITE" id="PS50893"/>
    </source>
</evidence>
<dbReference type="InterPro" id="IPR005074">
    <property type="entry name" value="Peptidase_C39"/>
</dbReference>
<evidence type="ECO:0000313" key="14">
    <source>
        <dbReference type="EMBL" id="OLO80767.1"/>
    </source>
</evidence>
<keyword evidence="3" id="KW-0547">Nucleotide-binding</keyword>
<dbReference type="Pfam" id="PF03412">
    <property type="entry name" value="Peptidase_C39"/>
    <property type="match status" value="1"/>
</dbReference>
<evidence type="ECO:0000256" key="8">
    <source>
        <dbReference type="ARBA" id="ARBA00023136"/>
    </source>
</evidence>
<dbReference type="SMART" id="SM00382">
    <property type="entry name" value="AAA"/>
    <property type="match status" value="1"/>
</dbReference>
<evidence type="ECO:0000259" key="12">
    <source>
        <dbReference type="PROSITE" id="PS50929"/>
    </source>
</evidence>
<dbReference type="Gene3D" id="1.20.1560.10">
    <property type="entry name" value="ABC transporter type 1, transmembrane domain"/>
    <property type="match status" value="1"/>
</dbReference>
<dbReference type="PROSITE" id="PS50893">
    <property type="entry name" value="ABC_TRANSPORTER_2"/>
    <property type="match status" value="1"/>
</dbReference>
<dbReference type="SUPFAM" id="SSF90123">
    <property type="entry name" value="ABC transporter transmembrane region"/>
    <property type="match status" value="1"/>
</dbReference>
<comment type="caution">
    <text evidence="14">The sequence shown here is derived from an EMBL/GenBank/DDBJ whole genome shotgun (WGS) entry which is preliminary data.</text>
</comment>
<evidence type="ECO:0000256" key="9">
    <source>
        <dbReference type="ARBA" id="ARBA00043264"/>
    </source>
</evidence>
<dbReference type="InterPro" id="IPR003439">
    <property type="entry name" value="ABC_transporter-like_ATP-bd"/>
</dbReference>
<dbReference type="PANTHER" id="PTHR24221:SF654">
    <property type="entry name" value="ATP-BINDING CASSETTE SUB-FAMILY B MEMBER 6"/>
    <property type="match status" value="1"/>
</dbReference>
<evidence type="ECO:0000256" key="4">
    <source>
        <dbReference type="ARBA" id="ARBA00022807"/>
    </source>
</evidence>
<feature type="transmembrane region" description="Helical" evidence="10">
    <location>
        <begin position="410"/>
        <end position="432"/>
    </location>
</feature>
<protein>
    <submittedName>
        <fullName evidence="14">Uncharacterized protein</fullName>
    </submittedName>
</protein>
<dbReference type="Gene3D" id="3.40.50.300">
    <property type="entry name" value="P-loop containing nucleotide triphosphate hydrolases"/>
    <property type="match status" value="1"/>
</dbReference>
<keyword evidence="8 10" id="KW-0472">Membrane</keyword>
<sequence>MVRQYGRTECGLACLSMIAATWGIDSPIETLRRTIQVGRDGLSSEVMKKWLEVNGFIVTVEQSPFEEWRTVDSAMRICFMAESHFIVVEGYDRESIYCADPASGRIYMPIQKFRERFADYCLIVEPTRVARKRKPLSKYHAVRRLMRTVYEGTRVARVRWGTLLFLVVLAEMTPLASAWITALVINKSIAAKVLTGYDWIIILGFLGGVFATAAMKAGITVFCNVSFGRRVLVDMADRLLALPLSEFRSLPAGDVIARMASIGGMRGFLITQAPSLIIDFLTLVLISCAVILVSPKIGVLVVSIISLFGFLVVLLGGWMRSASFTLQEVHGRQNSLAVEMMRSGEYIKGCGLESMMHDRWADVASKSAREESRLGVVQSAVSSFLRVAVIGVPVVLLGVMSMFVDRSTLSVGGLAGFAGLLGAAFSSANGLLGAFDQVQSMTGVLERYADLIGRAELRVDRLARHEKLNAATHDIRFSVEDFGFFYPGDESFVFEHLNVSFERGQSTAIVGRTGCGKSTFLRCLIGTELACRGRRVFDGVDEGNLSPASMFSMFGLVTQDVFLFEGSIYDNMVFGISSDSVTESDCWSALSDCQLANEVRALPMGLQTQIGVDGSYLSGGQRQRLAIARALVRKPRILLLDEATSGCDVETERAIFRTLKNSGITIVCVTHRELLADACDRILKM</sequence>
<dbReference type="InterPro" id="IPR036640">
    <property type="entry name" value="ABC1_TM_sf"/>
</dbReference>
<organism evidence="14 15">
    <name type="scientific">Actinomyces naeslundii</name>
    <dbReference type="NCBI Taxonomy" id="1655"/>
    <lineage>
        <taxon>Bacteria</taxon>
        <taxon>Bacillati</taxon>
        <taxon>Actinomycetota</taxon>
        <taxon>Actinomycetes</taxon>
        <taxon>Actinomycetales</taxon>
        <taxon>Actinomycetaceae</taxon>
        <taxon>Actinomyces</taxon>
    </lineage>
</organism>
<dbReference type="InterPro" id="IPR027417">
    <property type="entry name" value="P-loop_NTPase"/>
</dbReference>
<evidence type="ECO:0000256" key="7">
    <source>
        <dbReference type="ARBA" id="ARBA00022989"/>
    </source>
</evidence>
<evidence type="ECO:0000256" key="5">
    <source>
        <dbReference type="ARBA" id="ARBA00022840"/>
    </source>
</evidence>
<evidence type="ECO:0000313" key="15">
    <source>
        <dbReference type="Proteomes" id="UP000186781"/>
    </source>
</evidence>
<evidence type="ECO:0000256" key="3">
    <source>
        <dbReference type="ARBA" id="ARBA00022741"/>
    </source>
</evidence>
<accession>A0ABX3EVV8</accession>
<gene>
    <name evidence="14" type="ORF">BKH13_12655</name>
</gene>
<feature type="transmembrane region" description="Helical" evidence="10">
    <location>
        <begin position="299"/>
        <end position="318"/>
    </location>
</feature>